<evidence type="ECO:0000256" key="6">
    <source>
        <dbReference type="ARBA" id="ARBA00022838"/>
    </source>
</evidence>
<protein>
    <recommendedName>
        <fullName evidence="13">Polyamine-modulated factor 1</fullName>
    </recommendedName>
</protein>
<keyword evidence="9" id="KW-0137">Centromere</keyword>
<evidence type="ECO:0000256" key="1">
    <source>
        <dbReference type="ARBA" id="ARBA00004123"/>
    </source>
</evidence>
<keyword evidence="12" id="KW-1185">Reference proteome</keyword>
<dbReference type="GO" id="GO:0051301">
    <property type="term" value="P:cell division"/>
    <property type="evidence" value="ECO:0007669"/>
    <property type="project" value="UniProtKB-KW"/>
</dbReference>
<evidence type="ECO:0000256" key="10">
    <source>
        <dbReference type="SAM" id="MobiDB-lite"/>
    </source>
</evidence>
<proteinExistence type="predicted"/>
<dbReference type="AlphaFoldDB" id="A0AAV2MK12"/>
<accession>A0AAV2MK12</accession>
<dbReference type="GO" id="GO:0005634">
    <property type="term" value="C:nucleus"/>
    <property type="evidence" value="ECO:0007669"/>
    <property type="project" value="UniProtKB-SubCell"/>
</dbReference>
<dbReference type="PANTHER" id="PTHR15459">
    <property type="entry name" value="POLYAMINE-MODULATED FACTOR 1"/>
    <property type="match status" value="1"/>
</dbReference>
<organism evidence="11 12">
    <name type="scientific">Knipowitschia caucasica</name>
    <name type="common">Caucasian dwarf goby</name>
    <name type="synonym">Pomatoschistus caucasicus</name>
    <dbReference type="NCBI Taxonomy" id="637954"/>
    <lineage>
        <taxon>Eukaryota</taxon>
        <taxon>Metazoa</taxon>
        <taxon>Chordata</taxon>
        <taxon>Craniata</taxon>
        <taxon>Vertebrata</taxon>
        <taxon>Euteleostomi</taxon>
        <taxon>Actinopterygii</taxon>
        <taxon>Neopterygii</taxon>
        <taxon>Teleostei</taxon>
        <taxon>Neoteleostei</taxon>
        <taxon>Acanthomorphata</taxon>
        <taxon>Gobiaria</taxon>
        <taxon>Gobiiformes</taxon>
        <taxon>Gobioidei</taxon>
        <taxon>Gobiidae</taxon>
        <taxon>Gobiinae</taxon>
        <taxon>Knipowitschia</taxon>
    </lineage>
</organism>
<evidence type="ECO:0000256" key="8">
    <source>
        <dbReference type="ARBA" id="ARBA00023306"/>
    </source>
</evidence>
<feature type="compositionally biased region" description="Acidic residues" evidence="10">
    <location>
        <begin position="1"/>
        <end position="14"/>
    </location>
</feature>
<evidence type="ECO:0000256" key="4">
    <source>
        <dbReference type="ARBA" id="ARBA00022618"/>
    </source>
</evidence>
<evidence type="ECO:0000256" key="9">
    <source>
        <dbReference type="ARBA" id="ARBA00023328"/>
    </source>
</evidence>
<dbReference type="PANTHER" id="PTHR15459:SF3">
    <property type="entry name" value="POLYAMINE-MODULATED FACTOR 1"/>
    <property type="match status" value="1"/>
</dbReference>
<dbReference type="InterPro" id="IPR007128">
    <property type="entry name" value="PMF1/Nnf1"/>
</dbReference>
<evidence type="ECO:0000256" key="7">
    <source>
        <dbReference type="ARBA" id="ARBA00023242"/>
    </source>
</evidence>
<evidence type="ECO:0000256" key="5">
    <source>
        <dbReference type="ARBA" id="ARBA00022776"/>
    </source>
</evidence>
<keyword evidence="7" id="KW-0539">Nucleus</keyword>
<keyword evidence="4" id="KW-0132">Cell division</keyword>
<dbReference type="GO" id="GO:0007059">
    <property type="term" value="P:chromosome segregation"/>
    <property type="evidence" value="ECO:0007669"/>
    <property type="project" value="TreeGrafter"/>
</dbReference>
<keyword evidence="5" id="KW-0498">Mitosis</keyword>
<evidence type="ECO:0000313" key="11">
    <source>
        <dbReference type="EMBL" id="CAL1613520.1"/>
    </source>
</evidence>
<dbReference type="Proteomes" id="UP001497482">
    <property type="component" value="Chromosome 8"/>
</dbReference>
<name>A0AAV2MK12_KNICA</name>
<dbReference type="EMBL" id="OZ035830">
    <property type="protein sequence ID" value="CAL1613520.1"/>
    <property type="molecule type" value="Genomic_DNA"/>
</dbReference>
<gene>
    <name evidence="11" type="ORF">KC01_LOCUS39719</name>
</gene>
<keyword evidence="6" id="KW-0995">Kinetochore</keyword>
<keyword evidence="8" id="KW-0131">Cell cycle</keyword>
<sequence>MEQQQDDSPQDTENETNTQQKTRKSVEASSENATSSSESSTTTEEATPASFSRLKLFEKVMQKSLENVIEFASFKRFVSTFRPLYKKNPQRMENIYKQFIEELKKAIQEDIVRLIEEGRLKTKLDELDKLEKASKSKTHAWRPSGIPEQDLCSFLMPFYQKQEAYMRLELKKIQAENAALTKKVLAGRERISHSEQHISEVVEDWKASLKESEKLVSSLKPDIIEA</sequence>
<feature type="compositionally biased region" description="Low complexity" evidence="10">
    <location>
        <begin position="27"/>
        <end position="49"/>
    </location>
</feature>
<keyword evidence="3" id="KW-0158">Chromosome</keyword>
<evidence type="ECO:0000256" key="2">
    <source>
        <dbReference type="ARBA" id="ARBA00004629"/>
    </source>
</evidence>
<comment type="subcellular location">
    <subcellularLocation>
        <location evidence="2">Chromosome</location>
        <location evidence="2">Centromere</location>
        <location evidence="2">Kinetochore</location>
    </subcellularLocation>
    <subcellularLocation>
        <location evidence="1">Nucleus</location>
    </subcellularLocation>
</comment>
<evidence type="ECO:0000256" key="3">
    <source>
        <dbReference type="ARBA" id="ARBA00022454"/>
    </source>
</evidence>
<evidence type="ECO:0000313" key="12">
    <source>
        <dbReference type="Proteomes" id="UP001497482"/>
    </source>
</evidence>
<reference evidence="11 12" key="1">
    <citation type="submission" date="2024-04" db="EMBL/GenBank/DDBJ databases">
        <authorList>
            <person name="Waldvogel A.-M."/>
            <person name="Schoenle A."/>
        </authorList>
    </citation>
    <scope>NUCLEOTIDE SEQUENCE [LARGE SCALE GENOMIC DNA]</scope>
</reference>
<evidence type="ECO:0008006" key="13">
    <source>
        <dbReference type="Google" id="ProtNLM"/>
    </source>
</evidence>
<dbReference type="GO" id="GO:0000444">
    <property type="term" value="C:MIS12/MIND type complex"/>
    <property type="evidence" value="ECO:0007669"/>
    <property type="project" value="InterPro"/>
</dbReference>
<dbReference type="Pfam" id="PF03980">
    <property type="entry name" value="Nnf1"/>
    <property type="match status" value="1"/>
</dbReference>
<feature type="region of interest" description="Disordered" evidence="10">
    <location>
        <begin position="1"/>
        <end position="49"/>
    </location>
</feature>